<dbReference type="AlphaFoldDB" id="A0AAV4TS25"/>
<gene>
    <name evidence="1" type="ORF">CEXT_705401</name>
</gene>
<accession>A0AAV4TS25</accession>
<sequence length="179" mass="20963">MFTNGLRVTSAVAHHALPGIHPHSHYRIWIINFDLKEKCVSFISLQPENFLELLLLRRLIREELTKILNKMDVHWKCGFTSATISLSIDWCYTEYLSTSGFRAVGLEPLYYTKGIHLNSSRRMTKMMLFECSIDTVYKWENRSSERPLNLDSERQMTYGSQFYGDNIIRSLLMTEIRSS</sequence>
<dbReference type="EMBL" id="BPLR01011829">
    <property type="protein sequence ID" value="GIY49408.1"/>
    <property type="molecule type" value="Genomic_DNA"/>
</dbReference>
<reference evidence="1 2" key="1">
    <citation type="submission" date="2021-06" db="EMBL/GenBank/DDBJ databases">
        <title>Caerostris extrusa draft genome.</title>
        <authorList>
            <person name="Kono N."/>
            <person name="Arakawa K."/>
        </authorList>
    </citation>
    <scope>NUCLEOTIDE SEQUENCE [LARGE SCALE GENOMIC DNA]</scope>
</reference>
<evidence type="ECO:0000313" key="2">
    <source>
        <dbReference type="Proteomes" id="UP001054945"/>
    </source>
</evidence>
<comment type="caution">
    <text evidence="1">The sequence shown here is derived from an EMBL/GenBank/DDBJ whole genome shotgun (WGS) entry which is preliminary data.</text>
</comment>
<proteinExistence type="predicted"/>
<organism evidence="1 2">
    <name type="scientific">Caerostris extrusa</name>
    <name type="common">Bark spider</name>
    <name type="synonym">Caerostris bankana</name>
    <dbReference type="NCBI Taxonomy" id="172846"/>
    <lineage>
        <taxon>Eukaryota</taxon>
        <taxon>Metazoa</taxon>
        <taxon>Ecdysozoa</taxon>
        <taxon>Arthropoda</taxon>
        <taxon>Chelicerata</taxon>
        <taxon>Arachnida</taxon>
        <taxon>Araneae</taxon>
        <taxon>Araneomorphae</taxon>
        <taxon>Entelegynae</taxon>
        <taxon>Araneoidea</taxon>
        <taxon>Araneidae</taxon>
        <taxon>Caerostris</taxon>
    </lineage>
</organism>
<keyword evidence="2" id="KW-1185">Reference proteome</keyword>
<protein>
    <submittedName>
        <fullName evidence="1">Uncharacterized protein</fullName>
    </submittedName>
</protein>
<dbReference type="Proteomes" id="UP001054945">
    <property type="component" value="Unassembled WGS sequence"/>
</dbReference>
<name>A0AAV4TS25_CAEEX</name>
<evidence type="ECO:0000313" key="1">
    <source>
        <dbReference type="EMBL" id="GIY49408.1"/>
    </source>
</evidence>